<feature type="transmembrane region" description="Helical" evidence="1">
    <location>
        <begin position="27"/>
        <end position="48"/>
    </location>
</feature>
<name>A0A368GF32_ANCCA</name>
<reference evidence="3 4" key="1">
    <citation type="submission" date="2014-10" db="EMBL/GenBank/DDBJ databases">
        <title>Draft genome of the hookworm Ancylostoma caninum.</title>
        <authorList>
            <person name="Mitreva M."/>
        </authorList>
    </citation>
    <scope>NUCLEOTIDE SEQUENCE [LARGE SCALE GENOMIC DNA]</scope>
    <source>
        <strain evidence="3 4">Baltimore</strain>
    </source>
</reference>
<dbReference type="InterPro" id="IPR019430">
    <property type="entry name" value="7TM_GPCR_serpentine_rcpt_Srx"/>
</dbReference>
<dbReference type="Pfam" id="PF10328">
    <property type="entry name" value="7TM_GPCR_Srx"/>
    <property type="match status" value="1"/>
</dbReference>
<accession>A0A368GF32</accession>
<protein>
    <recommendedName>
        <fullName evidence="2">7TM GPCR serpentine receptor class x (Srx) domain-containing protein</fullName>
    </recommendedName>
</protein>
<feature type="domain" description="7TM GPCR serpentine receptor class x (Srx)" evidence="2">
    <location>
        <begin position="1"/>
        <end position="77"/>
    </location>
</feature>
<evidence type="ECO:0000313" key="3">
    <source>
        <dbReference type="EMBL" id="RCN41427.1"/>
    </source>
</evidence>
<dbReference type="AlphaFoldDB" id="A0A368GF32"/>
<keyword evidence="1" id="KW-1133">Transmembrane helix</keyword>
<dbReference type="OrthoDB" id="5825164at2759"/>
<sequence length="91" mass="10774">MYFNSKDMLFYFAKTECGELLGFYGDFLTGVSMFTLCLVMDLASILYLRRGRKRIGNGLTIGKKRERFKREVIMTMQISELQWLPLMMFMM</sequence>
<proteinExistence type="predicted"/>
<evidence type="ECO:0000259" key="2">
    <source>
        <dbReference type="Pfam" id="PF10328"/>
    </source>
</evidence>
<organism evidence="3 4">
    <name type="scientific">Ancylostoma caninum</name>
    <name type="common">Dog hookworm</name>
    <dbReference type="NCBI Taxonomy" id="29170"/>
    <lineage>
        <taxon>Eukaryota</taxon>
        <taxon>Metazoa</taxon>
        <taxon>Ecdysozoa</taxon>
        <taxon>Nematoda</taxon>
        <taxon>Chromadorea</taxon>
        <taxon>Rhabditida</taxon>
        <taxon>Rhabditina</taxon>
        <taxon>Rhabditomorpha</taxon>
        <taxon>Strongyloidea</taxon>
        <taxon>Ancylostomatidae</taxon>
        <taxon>Ancylostomatinae</taxon>
        <taxon>Ancylostoma</taxon>
    </lineage>
</organism>
<evidence type="ECO:0000313" key="4">
    <source>
        <dbReference type="Proteomes" id="UP000252519"/>
    </source>
</evidence>
<gene>
    <name evidence="3" type="ORF">ANCCAN_12600</name>
</gene>
<keyword evidence="4" id="KW-1185">Reference proteome</keyword>
<dbReference type="Proteomes" id="UP000252519">
    <property type="component" value="Unassembled WGS sequence"/>
</dbReference>
<keyword evidence="1" id="KW-0812">Transmembrane</keyword>
<comment type="caution">
    <text evidence="3">The sequence shown here is derived from an EMBL/GenBank/DDBJ whole genome shotgun (WGS) entry which is preliminary data.</text>
</comment>
<dbReference type="EMBL" id="JOJR01000236">
    <property type="protein sequence ID" value="RCN41427.1"/>
    <property type="molecule type" value="Genomic_DNA"/>
</dbReference>
<keyword evidence="1" id="KW-0472">Membrane</keyword>
<evidence type="ECO:0000256" key="1">
    <source>
        <dbReference type="SAM" id="Phobius"/>
    </source>
</evidence>